<dbReference type="Proteomes" id="UP001215598">
    <property type="component" value="Unassembled WGS sequence"/>
</dbReference>
<keyword evidence="2" id="KW-1185">Reference proteome</keyword>
<reference evidence="1" key="1">
    <citation type="submission" date="2023-03" db="EMBL/GenBank/DDBJ databases">
        <title>Massive genome expansion in bonnet fungi (Mycena s.s.) driven by repeated elements and novel gene families across ecological guilds.</title>
        <authorList>
            <consortium name="Lawrence Berkeley National Laboratory"/>
            <person name="Harder C.B."/>
            <person name="Miyauchi S."/>
            <person name="Viragh M."/>
            <person name="Kuo A."/>
            <person name="Thoen E."/>
            <person name="Andreopoulos B."/>
            <person name="Lu D."/>
            <person name="Skrede I."/>
            <person name="Drula E."/>
            <person name="Henrissat B."/>
            <person name="Morin E."/>
            <person name="Kohler A."/>
            <person name="Barry K."/>
            <person name="LaButti K."/>
            <person name="Morin E."/>
            <person name="Salamov A."/>
            <person name="Lipzen A."/>
            <person name="Mereny Z."/>
            <person name="Hegedus B."/>
            <person name="Baldrian P."/>
            <person name="Stursova M."/>
            <person name="Weitz H."/>
            <person name="Taylor A."/>
            <person name="Grigoriev I.V."/>
            <person name="Nagy L.G."/>
            <person name="Martin F."/>
            <person name="Kauserud H."/>
        </authorList>
    </citation>
    <scope>NUCLEOTIDE SEQUENCE</scope>
    <source>
        <strain evidence="1">CBHHK182m</strain>
    </source>
</reference>
<accession>A0AAD7ID44</accession>
<evidence type="ECO:0000313" key="1">
    <source>
        <dbReference type="EMBL" id="KAJ7740090.1"/>
    </source>
</evidence>
<name>A0AAD7ID44_9AGAR</name>
<organism evidence="1 2">
    <name type="scientific">Mycena metata</name>
    <dbReference type="NCBI Taxonomy" id="1033252"/>
    <lineage>
        <taxon>Eukaryota</taxon>
        <taxon>Fungi</taxon>
        <taxon>Dikarya</taxon>
        <taxon>Basidiomycota</taxon>
        <taxon>Agaricomycotina</taxon>
        <taxon>Agaricomycetes</taxon>
        <taxon>Agaricomycetidae</taxon>
        <taxon>Agaricales</taxon>
        <taxon>Marasmiineae</taxon>
        <taxon>Mycenaceae</taxon>
        <taxon>Mycena</taxon>
    </lineage>
</organism>
<evidence type="ECO:0000313" key="2">
    <source>
        <dbReference type="Proteomes" id="UP001215598"/>
    </source>
</evidence>
<proteinExistence type="predicted"/>
<dbReference type="EMBL" id="JARKIB010000104">
    <property type="protein sequence ID" value="KAJ7740090.1"/>
    <property type="molecule type" value="Genomic_DNA"/>
</dbReference>
<comment type="caution">
    <text evidence="1">The sequence shown here is derived from an EMBL/GenBank/DDBJ whole genome shotgun (WGS) entry which is preliminary data.</text>
</comment>
<gene>
    <name evidence="1" type="ORF">B0H16DRAFT_1694332</name>
</gene>
<dbReference type="AlphaFoldDB" id="A0AAD7ID44"/>
<sequence>MDPPLSLDSPSLTDQPVLSTLPATALQHPGFGTSQERLRPGNRATRVLAQILALGLYHSFSRTDVLPFTLYGVVTWGFNDVDAWVLWGSALRLARFFHAAAHGIDLTSAITQFIPIHLPIAALRDVGLTMPSLSFVLSYPENIFLRRRFPTPAAAIYAAETFCKWVDYHVLWLAECILRSSLKGLTTEWHFGIVLGMRKVDFIRQVVTSLAAGSEPYNFLQRLSGRLFNYHALDIEIVRLIRPWFTHVGVLQGRTQIAAALYPIEHSLSCPMDVVMNTGVDKMEEDSETVRAYHLLLTELD</sequence>
<protein>
    <submittedName>
        <fullName evidence="1">Uncharacterized protein</fullName>
    </submittedName>
</protein>